<sequence>MELIEKLELNPIIAAIKDEKTLIDALNSEIEVIFILKSTILSIESMIEKIKSKGKIVFVHIDLIDGMSPTVSALNFLKKKTRLDGIISTKSAMIKEAKKQKLLTIQRFFILDSISYKNSLKHARETKPDIVEILPGAMPKIIKRFLYNYQCPLIASGIIMDKEDIILALKAGAIGISTTNSEIWSL</sequence>
<dbReference type="GO" id="GO:0006071">
    <property type="term" value="P:glycerol metabolic process"/>
    <property type="evidence" value="ECO:0007669"/>
    <property type="project" value="InterPro"/>
</dbReference>
<protein>
    <submittedName>
        <fullName evidence="1">Glycerol-3-phosphate responsive antiterminator</fullName>
    </submittedName>
</protein>
<accession>A0A6A7G9I6</accession>
<dbReference type="Gene3D" id="3.20.20.70">
    <property type="entry name" value="Aldolase class I"/>
    <property type="match status" value="1"/>
</dbReference>
<dbReference type="InterPro" id="IPR006699">
    <property type="entry name" value="GlpP"/>
</dbReference>
<dbReference type="GO" id="GO:0006355">
    <property type="term" value="P:regulation of DNA-templated transcription"/>
    <property type="evidence" value="ECO:0007669"/>
    <property type="project" value="InterPro"/>
</dbReference>
<dbReference type="SUPFAM" id="SSF110391">
    <property type="entry name" value="GlpP-like"/>
    <property type="match status" value="1"/>
</dbReference>
<dbReference type="EMBL" id="IACT01008806">
    <property type="protein sequence ID" value="LAC27918.1"/>
    <property type="molecule type" value="mRNA"/>
</dbReference>
<dbReference type="PIRSF" id="PIRSF016897">
    <property type="entry name" value="GlpP"/>
    <property type="match status" value="1"/>
</dbReference>
<dbReference type="Pfam" id="PF04309">
    <property type="entry name" value="G3P_antiterm"/>
    <property type="match status" value="1"/>
</dbReference>
<reference evidence="1" key="1">
    <citation type="submission" date="2017-11" db="EMBL/GenBank/DDBJ databases">
        <title>The sensing device of the deep-sea amphipod.</title>
        <authorList>
            <person name="Kobayashi H."/>
            <person name="Nagahama T."/>
            <person name="Arai W."/>
            <person name="Sasagawa Y."/>
            <person name="Umeda M."/>
            <person name="Hayashi T."/>
            <person name="Nikaido I."/>
            <person name="Watanabe H."/>
            <person name="Oguri K."/>
            <person name="Kitazato H."/>
            <person name="Fujioka K."/>
            <person name="Kido Y."/>
            <person name="Takami H."/>
        </authorList>
    </citation>
    <scope>NUCLEOTIDE SEQUENCE</scope>
    <source>
        <tissue evidence="1">Whole body</tissue>
    </source>
</reference>
<proteinExistence type="evidence at transcript level"/>
<dbReference type="AlphaFoldDB" id="A0A6A7G9I6"/>
<dbReference type="InterPro" id="IPR013785">
    <property type="entry name" value="Aldolase_TIM"/>
</dbReference>
<name>A0A6A7G9I6_9CRUS</name>
<dbReference type="PANTHER" id="PTHR35787">
    <property type="entry name" value="GLYCEROL UPTAKE OPERON ANTITERMINATOR REGULATORY PROTEIN"/>
    <property type="match status" value="1"/>
</dbReference>
<organism evidence="1">
    <name type="scientific">Hirondellea gigas</name>
    <dbReference type="NCBI Taxonomy" id="1518452"/>
    <lineage>
        <taxon>Eukaryota</taxon>
        <taxon>Metazoa</taxon>
        <taxon>Ecdysozoa</taxon>
        <taxon>Arthropoda</taxon>
        <taxon>Crustacea</taxon>
        <taxon>Multicrustacea</taxon>
        <taxon>Malacostraca</taxon>
        <taxon>Eumalacostraca</taxon>
        <taxon>Peracarida</taxon>
        <taxon>Amphipoda</taxon>
        <taxon>Amphilochidea</taxon>
        <taxon>Lysianassida</taxon>
        <taxon>Lysianassidira</taxon>
        <taxon>Lysianassoidea</taxon>
        <taxon>Lysianassidae</taxon>
        <taxon>Hirondellea</taxon>
    </lineage>
</organism>
<evidence type="ECO:0000313" key="1">
    <source>
        <dbReference type="EMBL" id="LAC27918.1"/>
    </source>
</evidence>
<dbReference type="PANTHER" id="PTHR35787:SF1">
    <property type="entry name" value="GLYCEROL UPTAKE OPERON ANTITERMINATOR REGULATORY PROTEIN"/>
    <property type="match status" value="1"/>
</dbReference>